<gene>
    <name evidence="2" type="ORF">VA7868_04499</name>
</gene>
<dbReference type="AlphaFoldDB" id="A0A1M6EPZ9"/>
<keyword evidence="3" id="KW-1185">Reference proteome</keyword>
<evidence type="ECO:0000313" key="3">
    <source>
        <dbReference type="Proteomes" id="UP000184608"/>
    </source>
</evidence>
<proteinExistence type="predicted"/>
<organism evidence="2 3">
    <name type="scientific">Vibrio aerogenes CECT 7868</name>
    <dbReference type="NCBI Taxonomy" id="1216006"/>
    <lineage>
        <taxon>Bacteria</taxon>
        <taxon>Pseudomonadati</taxon>
        <taxon>Pseudomonadota</taxon>
        <taxon>Gammaproteobacteria</taxon>
        <taxon>Vibrionales</taxon>
        <taxon>Vibrionaceae</taxon>
        <taxon>Vibrio</taxon>
    </lineage>
</organism>
<dbReference type="RefSeq" id="WP_175561612.1">
    <property type="nucleotide sequence ID" value="NZ_FQXZ01000051.1"/>
</dbReference>
<dbReference type="Proteomes" id="UP000184608">
    <property type="component" value="Unassembled WGS sequence"/>
</dbReference>
<dbReference type="STRING" id="1216006.VA7868_04499"/>
<protein>
    <submittedName>
        <fullName evidence="2">Uncharacterized protein</fullName>
    </submittedName>
</protein>
<sequence>MPAAPARYSHDHGSASRRRSSFAKAKVTQKNTPIMTPAEKQILNAPESTGKDVTQAA</sequence>
<evidence type="ECO:0000313" key="2">
    <source>
        <dbReference type="EMBL" id="SHI87565.1"/>
    </source>
</evidence>
<reference evidence="2 3" key="1">
    <citation type="submission" date="2016-11" db="EMBL/GenBank/DDBJ databases">
        <authorList>
            <person name="Jaros S."/>
            <person name="Januszkiewicz K."/>
            <person name="Wedrychowicz H."/>
        </authorList>
    </citation>
    <scope>NUCLEOTIDE SEQUENCE [LARGE SCALE GENOMIC DNA]</scope>
    <source>
        <strain evidence="2 3">CECT 7868</strain>
    </source>
</reference>
<accession>A0A1M6EPZ9</accession>
<name>A0A1M6EPZ9_9VIBR</name>
<feature type="region of interest" description="Disordered" evidence="1">
    <location>
        <begin position="1"/>
        <end position="57"/>
    </location>
</feature>
<dbReference type="EMBL" id="FQXZ01000051">
    <property type="protein sequence ID" value="SHI87565.1"/>
    <property type="molecule type" value="Genomic_DNA"/>
</dbReference>
<evidence type="ECO:0000256" key="1">
    <source>
        <dbReference type="SAM" id="MobiDB-lite"/>
    </source>
</evidence>